<keyword evidence="2" id="KW-0418">Kinase</keyword>
<dbReference type="RefSeq" id="WP_343791564.1">
    <property type="nucleotide sequence ID" value="NZ_BAAAGA010000002.1"/>
</dbReference>
<dbReference type="Gene3D" id="3.10.50.30">
    <property type="entry name" value="Transcription elongation factor, GreA/GreB, C-terminal domain"/>
    <property type="match status" value="1"/>
</dbReference>
<evidence type="ECO:0000313" key="2">
    <source>
        <dbReference type="EMBL" id="GAA0617775.1"/>
    </source>
</evidence>
<feature type="domain" description="Transcription elongation factor GreA/GreB C-terminal" evidence="1">
    <location>
        <begin position="60"/>
        <end position="129"/>
    </location>
</feature>
<protein>
    <submittedName>
        <fullName evidence="2">Nucleoside diphosphate kinase regulator</fullName>
    </submittedName>
</protein>
<dbReference type="InterPro" id="IPR001437">
    <property type="entry name" value="Tscrpt_elong_fac_GreA/B_C"/>
</dbReference>
<dbReference type="InterPro" id="IPR036953">
    <property type="entry name" value="GreA/GreB_C_sf"/>
</dbReference>
<sequence length="138" mass="14836">MPIRTSGDAPARLPAIQLSSADHALLSTLVGEVEGDGVAGLLRQELDRARIDHSGRRLHTVGLDCWVHYVDDRGSRPRRIKIVPPSEADIDLGLVSPLSHVGAGLLGLSAGQSIRWPDPSGRLRKLTAVLIEDEDTLV</sequence>
<evidence type="ECO:0000313" key="3">
    <source>
        <dbReference type="Proteomes" id="UP001501352"/>
    </source>
</evidence>
<reference evidence="2 3" key="1">
    <citation type="journal article" date="2019" name="Int. J. Syst. Evol. Microbiol.">
        <title>The Global Catalogue of Microorganisms (GCM) 10K type strain sequencing project: providing services to taxonomists for standard genome sequencing and annotation.</title>
        <authorList>
            <consortium name="The Broad Institute Genomics Platform"/>
            <consortium name="The Broad Institute Genome Sequencing Center for Infectious Disease"/>
            <person name="Wu L."/>
            <person name="Ma J."/>
        </authorList>
    </citation>
    <scope>NUCLEOTIDE SEQUENCE [LARGE SCALE GENOMIC DNA]</scope>
    <source>
        <strain evidence="2 3">JCM 12928</strain>
    </source>
</reference>
<dbReference type="GO" id="GO:0016301">
    <property type="term" value="F:kinase activity"/>
    <property type="evidence" value="ECO:0007669"/>
    <property type="project" value="UniProtKB-KW"/>
</dbReference>
<keyword evidence="3" id="KW-1185">Reference proteome</keyword>
<dbReference type="Proteomes" id="UP001501352">
    <property type="component" value="Unassembled WGS sequence"/>
</dbReference>
<dbReference type="EMBL" id="BAAAGA010000002">
    <property type="protein sequence ID" value="GAA0617775.1"/>
    <property type="molecule type" value="Genomic_DNA"/>
</dbReference>
<keyword evidence="2" id="KW-0808">Transferase</keyword>
<organism evidence="2 3">
    <name type="scientific">Brevundimonas kwangchunensis</name>
    <dbReference type="NCBI Taxonomy" id="322163"/>
    <lineage>
        <taxon>Bacteria</taxon>
        <taxon>Pseudomonadati</taxon>
        <taxon>Pseudomonadota</taxon>
        <taxon>Alphaproteobacteria</taxon>
        <taxon>Caulobacterales</taxon>
        <taxon>Caulobacteraceae</taxon>
        <taxon>Brevundimonas</taxon>
    </lineage>
</organism>
<evidence type="ECO:0000259" key="1">
    <source>
        <dbReference type="Pfam" id="PF01272"/>
    </source>
</evidence>
<dbReference type="SUPFAM" id="SSF54534">
    <property type="entry name" value="FKBP-like"/>
    <property type="match status" value="1"/>
</dbReference>
<proteinExistence type="predicted"/>
<comment type="caution">
    <text evidence="2">The sequence shown here is derived from an EMBL/GenBank/DDBJ whole genome shotgun (WGS) entry which is preliminary data.</text>
</comment>
<name>A0ABN1GS64_9CAUL</name>
<accession>A0ABN1GS64</accession>
<gene>
    <name evidence="2" type="primary">rnk</name>
    <name evidence="2" type="ORF">GCM10009422_11290</name>
</gene>
<dbReference type="Pfam" id="PF01272">
    <property type="entry name" value="GreA_GreB"/>
    <property type="match status" value="1"/>
</dbReference>